<dbReference type="PANTHER" id="PTHR33018:SF34">
    <property type="entry name" value="OS02G0472350 PROTEIN"/>
    <property type="match status" value="1"/>
</dbReference>
<dbReference type="PANTHER" id="PTHR33018">
    <property type="entry name" value="OS10G0338966 PROTEIN-RELATED"/>
    <property type="match status" value="1"/>
</dbReference>
<feature type="region of interest" description="Disordered" evidence="1">
    <location>
        <begin position="153"/>
        <end position="176"/>
    </location>
</feature>
<dbReference type="EMBL" id="DP000086">
    <property type="protein sequence ID" value="ABB46680.2"/>
    <property type="molecule type" value="Genomic_DNA"/>
</dbReference>
<evidence type="ECO:0000256" key="1">
    <source>
        <dbReference type="SAM" id="MobiDB-lite"/>
    </source>
</evidence>
<reference evidence="3" key="2">
    <citation type="journal article" date="2003" name="Science">
        <title>Collection, Mapping, and Annotation of Over 28,000 cDNA Clones from japonica Rice.</title>
        <authorList>
            <person name="Kikuchi S."/>
            <person name="Satoh K."/>
            <person name="Nagata T."/>
            <person name="Kawagashira N."/>
            <person name="Doi K."/>
            <person name="Kishimoto N."/>
            <person name="Yazaki J."/>
            <person name="Ishikawa M."/>
            <person name="Yamada H."/>
            <person name="Ooka H."/>
            <person name="Hotta I."/>
            <person name="Kojima K."/>
            <person name="Namiki T."/>
            <person name="Ohneda E."/>
            <person name="Yahagi W."/>
            <person name="Suzuki K."/>
            <person name="Li C."/>
            <person name="Ohtsuki K."/>
            <person name="Shishiki T."/>
            <person name="Otomo Y."/>
            <person name="Murakami K."/>
            <person name="Iida Y."/>
            <person name="Sugano S."/>
            <person name="Fujimura T."/>
            <person name="Suzuki Y."/>
            <person name="Tsunoda Y."/>
            <person name="Kurosaki T."/>
            <person name="Kodama T."/>
            <person name="Masuda H."/>
            <person name="Kobayashi M."/>
            <person name="Xie Q."/>
            <person name="Lu M."/>
            <person name="Narikawa R."/>
            <person name="Sugiyama A."/>
            <person name="Mizuno K."/>
            <person name="Yokomizo S."/>
            <person name="Niikura J."/>
            <person name="Ikeda R."/>
            <person name="Ishibiki J."/>
            <person name="Kawamata M."/>
            <person name="Yoshimura A."/>
            <person name="Miura J."/>
            <person name="Kusumegi T."/>
            <person name="Oka M."/>
            <person name="Ryu R."/>
            <person name="Ueda M."/>
            <person name="Matsubara K."/>
            <person name="Kawai J."/>
            <person name="Carninci P."/>
            <person name="Adachi J."/>
            <person name="Aizawa K."/>
            <person name="Arakawa T."/>
            <person name="Fukuda S."/>
            <person name="Hara A."/>
            <person name="Hashidume W."/>
            <person name="Hayatsu N."/>
            <person name="Imotani K."/>
            <person name="Ishii Y."/>
            <person name="Itoh M."/>
            <person name="Kagawa I."/>
            <person name="Kondo S."/>
            <person name="Konno H."/>
            <person name="Miyazaki A."/>
            <person name="Osato N."/>
            <person name="Ota Y."/>
            <person name="Saito R."/>
            <person name="Sasaki D."/>
            <person name="Sato K."/>
            <person name="Shibata K."/>
            <person name="Shinagawa A."/>
            <person name="Shiraki T."/>
            <person name="Yoshino M."/>
            <person name="Hayashizaki Y."/>
        </authorList>
    </citation>
    <scope>NUCLEOTIDE SEQUENCE</scope>
</reference>
<evidence type="ECO:0000313" key="2">
    <source>
        <dbReference type="EMBL" id="ABB46680.2"/>
    </source>
</evidence>
<feature type="compositionally biased region" description="Low complexity" evidence="1">
    <location>
        <begin position="1"/>
        <end position="13"/>
    </location>
</feature>
<reference evidence="3" key="3">
    <citation type="submission" date="2003-01" db="EMBL/GenBank/DDBJ databases">
        <title>Collection, mapping, and annotation of 28K full-length cDNA clones from japonica rice.</title>
        <authorList>
            <person name="Adachi J."/>
            <person name="Aizawa K."/>
            <person name="Akimura T."/>
            <person name="Arakawa T."/>
            <person name="Carninci P."/>
            <person name="Doi K."/>
            <person name="Fujimura T."/>
            <person name="Fukuda S."/>
            <person name="Hanagaki T."/>
            <person name="Hara A."/>
            <person name="Hashizume W."/>
            <person name="Hayashida K."/>
            <person name="Hayashizaki Y."/>
            <person name="Hayatsu N."/>
            <person name="Hiramoto K."/>
            <person name="Hiraoka T."/>
            <person name="Hori F."/>
            <person name="Hotta I."/>
            <person name="Iida J."/>
            <person name="Iida Y."/>
            <person name="Ikeda R."/>
            <person name="Imamura K."/>
            <person name="Imotani K."/>
            <person name="Ishibiki J."/>
            <person name="Ishii Y."/>
            <person name="Ishikawa M."/>
            <person name="Itoh M."/>
            <person name="Kagawa I."/>
            <person name="Kanagawa S."/>
            <person name="Katoh H."/>
            <person name="Kawagashira N."/>
            <person name="Kawai J."/>
            <person name="Kawamata M."/>
            <person name="Kikuchi S."/>
            <person name="Kishikawa-Hirozane T."/>
            <person name="Kishimoto N."/>
            <person name="Kobayashi M."/>
            <person name="Kodama T."/>
            <person name="Kojima K."/>
            <person name="Kojima Y."/>
            <person name="Kondo S."/>
            <person name="Konno H."/>
            <person name="Kouda M."/>
            <person name="Koya S."/>
            <person name="Kurihara C."/>
            <person name="Kurosaki T."/>
            <person name="Kusumegi T."/>
            <person name="Li C."/>
            <person name="Lu M."/>
            <person name="Masuda H."/>
            <person name="Matsubara K."/>
            <person name="Matsuyama T."/>
            <person name="Miura J."/>
            <person name="Miyazaki A."/>
            <person name="Mizuno K."/>
            <person name="Murakami K."/>
            <person name="Murata M."/>
            <person name="Nagata T."/>
            <person name="Nakahama Y."/>
            <person name="Nakamura M."/>
            <person name="Namiki T."/>
            <person name="Narikawa R."/>
            <person name="Niikura J."/>
            <person name="Nishi K."/>
            <person name="Nomura K."/>
            <person name="Numasaki R."/>
            <person name="Ohneda E."/>
            <person name="Ohno M."/>
            <person name="Ohtsuki K."/>
            <person name="Oka M."/>
            <person name="Ooka H."/>
            <person name="Osato N."/>
            <person name="Ota Y."/>
            <person name="Otomo Y."/>
            <person name="Ryu R."/>
            <person name="Saitoh H."/>
            <person name="Sakai C."/>
            <person name="Sakai K."/>
            <person name="Sakazume N."/>
            <person name="Sano H."/>
            <person name="Sasaki D."/>
            <person name="Sato K."/>
            <person name="Satoh K."/>
            <person name="Shibata K."/>
            <person name="Shinagawa A."/>
            <person name="Shiraki T."/>
            <person name="Shishiki T."/>
            <person name="Sogabe Y."/>
            <person name="Sugano S."/>
            <person name="Sugiyama A."/>
            <person name="Suzuki K."/>
            <person name="Suzuki Y."/>
            <person name="Tagami M."/>
            <person name="Tagami-Takeda Y."/>
            <person name="Tagawa A."/>
            <person name="Takahashi F."/>
            <person name="Takaku-Akahira S."/>
            <person name="Tanaka T."/>
            <person name="Tomaru A."/>
            <person name="Toya T."/>
            <person name="Tsunoda Y."/>
            <person name="Ueda M."/>
            <person name="Waki K."/>
            <person name="Xie Q."/>
            <person name="Yahagi W."/>
            <person name="Yamada H."/>
            <person name="Yamamoto M."/>
            <person name="Yasunishi A."/>
            <person name="Yazaki J."/>
            <person name="Yokomizo S."/>
            <person name="Yoshimura A."/>
        </authorList>
    </citation>
    <scope>NUCLEOTIDE SEQUENCE</scope>
</reference>
<reference evidence="2" key="1">
    <citation type="journal article" date="2003" name="Science">
        <title>In-depth view of structure, activity, and evolution of rice chromosome 10.</title>
        <authorList>
            <consortium name="Rice Chromosome 10 Sequencing Consortium"/>
        </authorList>
    </citation>
    <scope>NUCLEOTIDE SEQUENCE [LARGE SCALE GENOMIC DNA]</scope>
</reference>
<dbReference type="EMBL" id="AK120243">
    <property type="protein sequence ID" value="BAG99931.1"/>
    <property type="molecule type" value="mRNA"/>
</dbReference>
<proteinExistence type="evidence at transcript level"/>
<dbReference type="AlphaFoldDB" id="Q33B91"/>
<feature type="region of interest" description="Disordered" evidence="1">
    <location>
        <begin position="1"/>
        <end position="24"/>
    </location>
</feature>
<reference evidence="2" key="5">
    <citation type="submission" date="2006-07" db="EMBL/GenBank/DDBJ databases">
        <authorList>
            <person name="Buell R."/>
        </authorList>
    </citation>
    <scope>NUCLEOTIDE SEQUENCE</scope>
</reference>
<name>Q33B91_ORYSJ</name>
<gene>
    <name evidence="2" type="ordered locus">LOC_Os10g04050</name>
</gene>
<protein>
    <submittedName>
        <fullName evidence="2">Transposon protein, putative, CACTA, En/Spm sub-class, expressed</fullName>
    </submittedName>
    <submittedName>
        <fullName evidence="3">cDNA clone:J013044H03, full insert sequence</fullName>
    </submittedName>
</protein>
<feature type="compositionally biased region" description="Basic and acidic residues" evidence="1">
    <location>
        <begin position="14"/>
        <end position="24"/>
    </location>
</feature>
<evidence type="ECO:0000313" key="3">
    <source>
        <dbReference type="EMBL" id="BAG99931.1"/>
    </source>
</evidence>
<dbReference type="EMBL" id="DP000086">
    <property type="protein sequence ID" value="ABG65896.1"/>
    <property type="molecule type" value="Genomic_DNA"/>
</dbReference>
<reference evidence="2" key="4">
    <citation type="submission" date="2003-05" db="EMBL/GenBank/DDBJ databases">
        <authorList>
            <person name="Buell C.R."/>
            <person name="Wing R.A."/>
            <person name="McCombie W.R."/>
            <person name="Messing J."/>
            <person name="Yuan Q."/>
            <person name="Ouyang S."/>
        </authorList>
    </citation>
    <scope>NUCLEOTIDE SEQUENCE</scope>
</reference>
<sequence>MGREGGTTTSSRYSSRDRCMGDPDKALHVRQEGSTIGSGELVALGPHQQELKEKITEAISLARQGKFVPVREKDEITVALGTKEHPGRMRGVGSVPWKEGFPDDTHMYRARSRRPTREEEAGRMRLEVAYQVKAQHAVLFPDGVLGRQGQVGDQLVSPGGKRSSCASADNPPPEQHTTHYVVFLGEHMLRCGRHNNTYSVRAPCPSSEQHYSGDCTQCGTSNMCRANNTRCSIACRPLKG</sequence>
<organism evidence="2">
    <name type="scientific">Oryza sativa subsp. japonica</name>
    <name type="common">Rice</name>
    <dbReference type="NCBI Taxonomy" id="39947"/>
    <lineage>
        <taxon>Eukaryota</taxon>
        <taxon>Viridiplantae</taxon>
        <taxon>Streptophyta</taxon>
        <taxon>Embryophyta</taxon>
        <taxon>Tracheophyta</taxon>
        <taxon>Spermatophyta</taxon>
        <taxon>Magnoliopsida</taxon>
        <taxon>Liliopsida</taxon>
        <taxon>Poales</taxon>
        <taxon>Poaceae</taxon>
        <taxon>BOP clade</taxon>
        <taxon>Oryzoideae</taxon>
        <taxon>Oryzeae</taxon>
        <taxon>Oryzinae</taxon>
        <taxon>Oryza</taxon>
        <taxon>Oryza sativa</taxon>
    </lineage>
</organism>
<accession>Q33B91</accession>